<keyword evidence="3" id="KW-1185">Reference proteome</keyword>
<keyword evidence="1" id="KW-0732">Signal</keyword>
<evidence type="ECO:0008006" key="4">
    <source>
        <dbReference type="Google" id="ProtNLM"/>
    </source>
</evidence>
<dbReference type="OrthoDB" id="406505at2759"/>
<dbReference type="PANTHER" id="PTHR31836:SF22">
    <property type="entry name" value="RLPA-LIKE PROTEIN DOUBLE-PSI BETA-BARREL DOMAIN-CONTAINING PROTEIN"/>
    <property type="match status" value="1"/>
</dbReference>
<comment type="caution">
    <text evidence="2">The sequence shown here is derived from an EMBL/GenBank/DDBJ whole genome shotgun (WGS) entry which is preliminary data.</text>
</comment>
<dbReference type="Proteomes" id="UP001150266">
    <property type="component" value="Unassembled WGS sequence"/>
</dbReference>
<organism evidence="2 3">
    <name type="scientific">Lentinula aciculospora</name>
    <dbReference type="NCBI Taxonomy" id="153920"/>
    <lineage>
        <taxon>Eukaryota</taxon>
        <taxon>Fungi</taxon>
        <taxon>Dikarya</taxon>
        <taxon>Basidiomycota</taxon>
        <taxon>Agaricomycotina</taxon>
        <taxon>Agaricomycetes</taxon>
        <taxon>Agaricomycetidae</taxon>
        <taxon>Agaricales</taxon>
        <taxon>Marasmiineae</taxon>
        <taxon>Omphalotaceae</taxon>
        <taxon>Lentinula</taxon>
    </lineage>
</organism>
<evidence type="ECO:0000256" key="1">
    <source>
        <dbReference type="ARBA" id="ARBA00022729"/>
    </source>
</evidence>
<reference evidence="2" key="1">
    <citation type="submission" date="2022-08" db="EMBL/GenBank/DDBJ databases">
        <title>A Global Phylogenomic Analysis of the Shiitake Genus Lentinula.</title>
        <authorList>
            <consortium name="DOE Joint Genome Institute"/>
            <person name="Sierra-Patev S."/>
            <person name="Min B."/>
            <person name="Naranjo-Ortiz M."/>
            <person name="Looney B."/>
            <person name="Konkel Z."/>
            <person name="Slot J.C."/>
            <person name="Sakamoto Y."/>
            <person name="Steenwyk J.L."/>
            <person name="Rokas A."/>
            <person name="Carro J."/>
            <person name="Camarero S."/>
            <person name="Ferreira P."/>
            <person name="Molpeceres G."/>
            <person name="Ruiz-Duenas F.J."/>
            <person name="Serrano A."/>
            <person name="Henrissat B."/>
            <person name="Drula E."/>
            <person name="Hughes K.W."/>
            <person name="Mata J.L."/>
            <person name="Ishikawa N.K."/>
            <person name="Vargas-Isla R."/>
            <person name="Ushijima S."/>
            <person name="Smith C.A."/>
            <person name="Ahrendt S."/>
            <person name="Andreopoulos W."/>
            <person name="He G."/>
            <person name="Labutti K."/>
            <person name="Lipzen A."/>
            <person name="Ng V."/>
            <person name="Riley R."/>
            <person name="Sandor L."/>
            <person name="Barry K."/>
            <person name="Martinez A.T."/>
            <person name="Xiao Y."/>
            <person name="Gibbons J.G."/>
            <person name="Terashima K."/>
            <person name="Grigoriev I.V."/>
            <person name="Hibbett D.S."/>
        </authorList>
    </citation>
    <scope>NUCLEOTIDE SEQUENCE</scope>
    <source>
        <strain evidence="2">JLM2183</strain>
    </source>
</reference>
<accession>A0A9W8ZVA9</accession>
<dbReference type="CDD" id="cd22191">
    <property type="entry name" value="DPBB_RlpA_EXP_N-like"/>
    <property type="match status" value="1"/>
</dbReference>
<evidence type="ECO:0000313" key="3">
    <source>
        <dbReference type="Proteomes" id="UP001150266"/>
    </source>
</evidence>
<name>A0A9W8ZVA9_9AGAR</name>
<evidence type="ECO:0000313" key="2">
    <source>
        <dbReference type="EMBL" id="KAJ4466491.1"/>
    </source>
</evidence>
<sequence>MPRPIAIFIVYLFFMSFTSYFPGVASSILRLPDSSPTQSRDFRRAHSLGDSYNFDPRDGWTTLNATYIPQNGSSTLQSRSNEVKSKSGNEKFAVSGIANSLKALSEFVGVTITWYTGHDLLNPSCWANSGWSPTDESFVCALTLDGWETKPKCFDFLELCNKDKKCVYVRVVDSCAGCAVGSKHVDLTQAAFKQLASLDEGTLTIQMRLTAAPRKALWIYDIWGPWV</sequence>
<dbReference type="Gene3D" id="2.40.40.10">
    <property type="entry name" value="RlpA-like domain"/>
    <property type="match status" value="1"/>
</dbReference>
<proteinExistence type="predicted"/>
<dbReference type="EMBL" id="JAOTPV010000054">
    <property type="protein sequence ID" value="KAJ4466491.1"/>
    <property type="molecule type" value="Genomic_DNA"/>
</dbReference>
<gene>
    <name evidence="2" type="ORF">J3R30DRAFT_2265627</name>
</gene>
<protein>
    <recommendedName>
        <fullName evidence="4">RlpA-like protein double-psi beta-barrel domain-containing protein</fullName>
    </recommendedName>
</protein>
<dbReference type="InterPro" id="IPR051477">
    <property type="entry name" value="Expansin_CellWall"/>
</dbReference>
<dbReference type="InterPro" id="IPR036908">
    <property type="entry name" value="RlpA-like_sf"/>
</dbReference>
<dbReference type="SUPFAM" id="SSF50685">
    <property type="entry name" value="Barwin-like endoglucanases"/>
    <property type="match status" value="1"/>
</dbReference>
<dbReference type="AlphaFoldDB" id="A0A9W8ZVA9"/>
<dbReference type="PANTHER" id="PTHR31836">
    <property type="match status" value="1"/>
</dbReference>